<protein>
    <submittedName>
        <fullName evidence="1">Uncharacterized protein</fullName>
    </submittedName>
</protein>
<dbReference type="AlphaFoldDB" id="M9RI82"/>
<accession>M9RI82</accession>
<dbReference type="Proteomes" id="UP000005307">
    <property type="component" value="Chromosome"/>
</dbReference>
<organism evidence="1 2">
    <name type="scientific">Octadecabacter antarcticus 307</name>
    <dbReference type="NCBI Taxonomy" id="391626"/>
    <lineage>
        <taxon>Bacteria</taxon>
        <taxon>Pseudomonadati</taxon>
        <taxon>Pseudomonadota</taxon>
        <taxon>Alphaproteobacteria</taxon>
        <taxon>Rhodobacterales</taxon>
        <taxon>Roseobacteraceae</taxon>
        <taxon>Octadecabacter</taxon>
    </lineage>
</organism>
<name>M9RI82_9RHOB</name>
<dbReference type="RefSeq" id="WP_015501991.1">
    <property type="nucleotide sequence ID" value="NC_020911.1"/>
</dbReference>
<gene>
    <name evidence="1" type="ORF">OAN307_c47600</name>
</gene>
<reference evidence="1 2" key="1">
    <citation type="journal article" date="2013" name="PLoS ONE">
        <title>Poles Apart: Arctic and Antarctic Octadecabacter strains Share High Genome Plasticity and a New Type of Xanthorhodopsin.</title>
        <authorList>
            <person name="Vollmers J."/>
            <person name="Voget S."/>
            <person name="Dietrich S."/>
            <person name="Gollnow K."/>
            <person name="Smits M."/>
            <person name="Meyer K."/>
            <person name="Brinkhoff T."/>
            <person name="Simon M."/>
            <person name="Daniel R."/>
        </authorList>
    </citation>
    <scope>NUCLEOTIDE SEQUENCE [LARGE SCALE GENOMIC DNA]</scope>
    <source>
        <strain evidence="1 2">307</strain>
    </source>
</reference>
<evidence type="ECO:0000313" key="1">
    <source>
        <dbReference type="EMBL" id="AGI70106.1"/>
    </source>
</evidence>
<proteinExistence type="predicted"/>
<keyword evidence="2" id="KW-1185">Reference proteome</keyword>
<evidence type="ECO:0000313" key="2">
    <source>
        <dbReference type="Proteomes" id="UP000005307"/>
    </source>
</evidence>
<dbReference type="HOGENOM" id="CLU_3082451_0_0_5"/>
<dbReference type="EMBL" id="CP003740">
    <property type="protein sequence ID" value="AGI70106.1"/>
    <property type="molecule type" value="Genomic_DNA"/>
</dbReference>
<dbReference type="KEGG" id="oat:OAN307_c47600"/>
<sequence length="52" mass="5622">MVVKKELKVVASGETSVAVSGDASSINQEDDQMLIKRDRQVAGYFPSGYAFV</sequence>
<dbReference type="STRING" id="391626.OAN307_c47600"/>